<dbReference type="GO" id="GO:0006260">
    <property type="term" value="P:DNA replication"/>
    <property type="evidence" value="ECO:0007669"/>
    <property type="project" value="UniProtKB-KW"/>
</dbReference>
<dbReference type="InterPro" id="IPR001623">
    <property type="entry name" value="DnaJ_domain"/>
</dbReference>
<dbReference type="Gene3D" id="1.10.287.110">
    <property type="entry name" value="DnaJ domain"/>
    <property type="match status" value="1"/>
</dbReference>
<name>A0A8I0ADT0_9CLOT</name>
<dbReference type="InterPro" id="IPR011990">
    <property type="entry name" value="TPR-like_helical_dom_sf"/>
</dbReference>
<organism evidence="3 4">
    <name type="scientific">Clostridium lentum</name>
    <dbReference type="NCBI Taxonomy" id="2763037"/>
    <lineage>
        <taxon>Bacteria</taxon>
        <taxon>Bacillati</taxon>
        <taxon>Bacillota</taxon>
        <taxon>Clostridia</taxon>
        <taxon>Eubacteriales</taxon>
        <taxon>Clostridiaceae</taxon>
        <taxon>Clostridium</taxon>
    </lineage>
</organism>
<dbReference type="PROSITE" id="PS50076">
    <property type="entry name" value="DNAJ_2"/>
    <property type="match status" value="1"/>
</dbReference>
<sequence length="258" mass="27656">MNPYKILGIPPTASKDEIENAYERIVDTYQIDNADSDDYYLMEDKISEANEAYNTLINDLKYKEIRSLIENEQFISAETELNLISDKNNAEWNYLKGFVMLKKGWVQSGVNHLKTAAELNPTNPEYKETMAILSRKINTIKQNYARAAAAANIKANQNNMNMCGGNNGGGNGMCGDMGNLGNMMGGGNPLANMMGGNANPMGNNPAGGAVPNGGMAQNPTGGNAMNGNPLQNMLLQSLFSGGNNGAMNMCGNSGGKMC</sequence>
<accession>A0A8I0ADT0</accession>
<evidence type="ECO:0000259" key="2">
    <source>
        <dbReference type="PROSITE" id="PS50076"/>
    </source>
</evidence>
<dbReference type="InterPro" id="IPR036869">
    <property type="entry name" value="J_dom_sf"/>
</dbReference>
<evidence type="ECO:0000313" key="3">
    <source>
        <dbReference type="EMBL" id="MBC5640549.1"/>
    </source>
</evidence>
<comment type="caution">
    <text evidence="3">The sequence shown here is derived from an EMBL/GenBank/DDBJ whole genome shotgun (WGS) entry which is preliminary data.</text>
</comment>
<feature type="domain" description="J" evidence="2">
    <location>
        <begin position="2"/>
        <end position="73"/>
    </location>
</feature>
<dbReference type="CDD" id="cd06257">
    <property type="entry name" value="DnaJ"/>
    <property type="match status" value="1"/>
</dbReference>
<dbReference type="PRINTS" id="PR00625">
    <property type="entry name" value="JDOMAIN"/>
</dbReference>
<dbReference type="EMBL" id="JACOOQ010000014">
    <property type="protein sequence ID" value="MBC5640549.1"/>
    <property type="molecule type" value="Genomic_DNA"/>
</dbReference>
<evidence type="ECO:0000313" key="4">
    <source>
        <dbReference type="Proteomes" id="UP000662088"/>
    </source>
</evidence>
<protein>
    <submittedName>
        <fullName evidence="3">DnaJ domain-containing protein</fullName>
    </submittedName>
</protein>
<reference evidence="3" key="1">
    <citation type="submission" date="2020-08" db="EMBL/GenBank/DDBJ databases">
        <title>Genome public.</title>
        <authorList>
            <person name="Liu C."/>
            <person name="Sun Q."/>
        </authorList>
    </citation>
    <scope>NUCLEOTIDE SEQUENCE</scope>
    <source>
        <strain evidence="3">NSJ-42</strain>
    </source>
</reference>
<dbReference type="AlphaFoldDB" id="A0A8I0ADT0"/>
<dbReference type="Pfam" id="PF00226">
    <property type="entry name" value="DnaJ"/>
    <property type="match status" value="1"/>
</dbReference>
<dbReference type="SUPFAM" id="SSF48452">
    <property type="entry name" value="TPR-like"/>
    <property type="match status" value="1"/>
</dbReference>
<evidence type="ECO:0000256" key="1">
    <source>
        <dbReference type="ARBA" id="ARBA00022705"/>
    </source>
</evidence>
<dbReference type="RefSeq" id="WP_022212387.1">
    <property type="nucleotide sequence ID" value="NZ_JACOOQ010000014.1"/>
</dbReference>
<proteinExistence type="predicted"/>
<dbReference type="SUPFAM" id="SSF46565">
    <property type="entry name" value="Chaperone J-domain"/>
    <property type="match status" value="1"/>
</dbReference>
<dbReference type="Proteomes" id="UP000662088">
    <property type="component" value="Unassembled WGS sequence"/>
</dbReference>
<keyword evidence="1" id="KW-0235">DNA replication</keyword>
<keyword evidence="4" id="KW-1185">Reference proteome</keyword>
<gene>
    <name evidence="3" type="ORF">H8R92_08985</name>
</gene>